<name>A0A8J1TSJ7_OWEFU</name>
<gene>
    <name evidence="1" type="ORF">OFUS_LOCUS6003</name>
</gene>
<sequence length="412" mass="46141">MKSVLELLVFQLFNFISMERITNIQLQDVDCRKMGFTRVGISMAQYKDCVFVVCDPLNPDPRRKKYSMECRETEQVNNVNLKSNNIFYPYACARRRMYPRDCIALHWSKICKIRETTRINCGPTFKDLKGLGNRLYTPEDPNDLLPLPPNQEDDVIVPAGFDFPGKLPPVSLSESETPAIPPRRRRPQSPLYDSAPRQDVKVKDTPLQQDQVFGDPHIAQMVIGGTHTICYDVKGEALATYRLLTESASSAELDIKLGSYGRGKANLVKSVAIRTNSSDIDVGLDSVKRGHLVYKSNRMSVKTDVSILTSKDEKVITVQIGKSKVELVGKRTHILLKITELHNIDGVAGGIMGDVMHSVVSITDGMLKLRNGKTLNVALKKRFVHGNGEANDVTFSCWNVNGDIIDINKYKV</sequence>
<dbReference type="Proteomes" id="UP000749559">
    <property type="component" value="Unassembled WGS sequence"/>
</dbReference>
<comment type="caution">
    <text evidence="1">The sequence shown here is derived from an EMBL/GenBank/DDBJ whole genome shotgun (WGS) entry which is preliminary data.</text>
</comment>
<protein>
    <submittedName>
        <fullName evidence="1">Uncharacterized protein</fullName>
    </submittedName>
</protein>
<dbReference type="EMBL" id="CAIIXF020000003">
    <property type="protein sequence ID" value="CAH1779170.1"/>
    <property type="molecule type" value="Genomic_DNA"/>
</dbReference>
<evidence type="ECO:0000313" key="1">
    <source>
        <dbReference type="EMBL" id="CAH1779170.1"/>
    </source>
</evidence>
<proteinExistence type="predicted"/>
<dbReference type="AlphaFoldDB" id="A0A8J1TSJ7"/>
<evidence type="ECO:0000313" key="2">
    <source>
        <dbReference type="Proteomes" id="UP000749559"/>
    </source>
</evidence>
<organism evidence="1 2">
    <name type="scientific">Owenia fusiformis</name>
    <name type="common">Polychaete worm</name>
    <dbReference type="NCBI Taxonomy" id="6347"/>
    <lineage>
        <taxon>Eukaryota</taxon>
        <taxon>Metazoa</taxon>
        <taxon>Spiralia</taxon>
        <taxon>Lophotrochozoa</taxon>
        <taxon>Annelida</taxon>
        <taxon>Polychaeta</taxon>
        <taxon>Sedentaria</taxon>
        <taxon>Canalipalpata</taxon>
        <taxon>Sabellida</taxon>
        <taxon>Oweniida</taxon>
        <taxon>Oweniidae</taxon>
        <taxon>Owenia</taxon>
    </lineage>
</organism>
<accession>A0A8J1TSJ7</accession>
<keyword evidence="2" id="KW-1185">Reference proteome</keyword>
<reference evidence="1" key="1">
    <citation type="submission" date="2022-03" db="EMBL/GenBank/DDBJ databases">
        <authorList>
            <person name="Martin C."/>
        </authorList>
    </citation>
    <scope>NUCLEOTIDE SEQUENCE</scope>
</reference>